<dbReference type="EMBL" id="JACHMG010000001">
    <property type="protein sequence ID" value="MBB4683704.1"/>
    <property type="molecule type" value="Genomic_DNA"/>
</dbReference>
<organism evidence="1 2">
    <name type="scientific">Amycolatopsis jiangsuensis</name>
    <dbReference type="NCBI Taxonomy" id="1181879"/>
    <lineage>
        <taxon>Bacteria</taxon>
        <taxon>Bacillati</taxon>
        <taxon>Actinomycetota</taxon>
        <taxon>Actinomycetes</taxon>
        <taxon>Pseudonocardiales</taxon>
        <taxon>Pseudonocardiaceae</taxon>
        <taxon>Amycolatopsis</taxon>
    </lineage>
</organism>
<name>A0A840IRP9_9PSEU</name>
<reference evidence="1 2" key="1">
    <citation type="submission" date="2020-08" db="EMBL/GenBank/DDBJ databases">
        <title>Sequencing the genomes of 1000 actinobacteria strains.</title>
        <authorList>
            <person name="Klenk H.-P."/>
        </authorList>
    </citation>
    <scope>NUCLEOTIDE SEQUENCE [LARGE SCALE GENOMIC DNA]</scope>
    <source>
        <strain evidence="1 2">DSM 45859</strain>
    </source>
</reference>
<dbReference type="SUPFAM" id="SSF50475">
    <property type="entry name" value="FMN-binding split barrel"/>
    <property type="match status" value="1"/>
</dbReference>
<evidence type="ECO:0000313" key="2">
    <source>
        <dbReference type="Proteomes" id="UP000581769"/>
    </source>
</evidence>
<dbReference type="Pfam" id="PF04075">
    <property type="entry name" value="F420H2_quin_red"/>
    <property type="match status" value="1"/>
</dbReference>
<accession>A0A840IRP9</accession>
<evidence type="ECO:0000313" key="1">
    <source>
        <dbReference type="EMBL" id="MBB4683704.1"/>
    </source>
</evidence>
<dbReference type="NCBIfam" id="TIGR00026">
    <property type="entry name" value="hi_GC_TIGR00026"/>
    <property type="match status" value="1"/>
</dbReference>
<gene>
    <name evidence="1" type="ORF">BJY18_001189</name>
</gene>
<dbReference type="InterPro" id="IPR012349">
    <property type="entry name" value="Split_barrel_FMN-bd"/>
</dbReference>
<dbReference type="RefSeq" id="WP_312873753.1">
    <property type="nucleotide sequence ID" value="NZ_JACHMG010000001.1"/>
</dbReference>
<dbReference type="GO" id="GO:0016491">
    <property type="term" value="F:oxidoreductase activity"/>
    <property type="evidence" value="ECO:0007669"/>
    <property type="project" value="InterPro"/>
</dbReference>
<dbReference type="AlphaFoldDB" id="A0A840IRP9"/>
<protein>
    <submittedName>
        <fullName evidence="1">Deazaflavin-dependent oxidoreductase (Nitroreductase family)</fullName>
    </submittedName>
</protein>
<dbReference type="Proteomes" id="UP000581769">
    <property type="component" value="Unassembled WGS sequence"/>
</dbReference>
<comment type="caution">
    <text evidence="1">The sequence shown here is derived from an EMBL/GenBank/DDBJ whole genome shotgun (WGS) entry which is preliminary data.</text>
</comment>
<keyword evidence="2" id="KW-1185">Reference proteome</keyword>
<sequence length="262" mass="30031">MTVPDYTSTVDIERPAGDRRTAEQWARAVWEEASSPMRLFLRTGWWCLGLRGRPAPGRVLGWTVAESAPHRIVLENPSRIMTSRNVVRLDEKRVRWTTDVDFDRAPARFLWSLAAPIHHRVIPARLRRAAKNPRRPGDRQHRLVTGFQRRLGNPLLARLPGQTLLETTGRTSGLPRRTPIGGRRTGGEFWLVSEFGVRSHYVRNIQADPRVRLRLRGRWHHGVAHPVPEDDARARLKSLPRMNSTVVRAFGTDLLTIRIDLD</sequence>
<proteinExistence type="predicted"/>
<dbReference type="Gene3D" id="2.30.110.10">
    <property type="entry name" value="Electron Transport, Fmn-binding Protein, Chain A"/>
    <property type="match status" value="1"/>
</dbReference>
<dbReference type="InterPro" id="IPR004378">
    <property type="entry name" value="F420H2_quin_Rdtase"/>
</dbReference>